<name>A0AA35Z0L6_LACSI</name>
<gene>
    <name evidence="2" type="ORF">LSALG_LOCUS23322</name>
</gene>
<dbReference type="AlphaFoldDB" id="A0AA35Z0L6"/>
<evidence type="ECO:0000256" key="1">
    <source>
        <dbReference type="SAM" id="MobiDB-lite"/>
    </source>
</evidence>
<dbReference type="EMBL" id="OX465081">
    <property type="protein sequence ID" value="CAI9283746.1"/>
    <property type="molecule type" value="Genomic_DNA"/>
</dbReference>
<sequence>MKSNLLGKKKDLFLMYPRKSAKVAYQGLKELVKFGKFAEIEDTPTVSSTNDEVADEHVAPKLKFQFASEEIKLFDDEEDQEDQENELTKNEFEDFIHQSIS</sequence>
<organism evidence="2 3">
    <name type="scientific">Lactuca saligna</name>
    <name type="common">Willowleaf lettuce</name>
    <dbReference type="NCBI Taxonomy" id="75948"/>
    <lineage>
        <taxon>Eukaryota</taxon>
        <taxon>Viridiplantae</taxon>
        <taxon>Streptophyta</taxon>
        <taxon>Embryophyta</taxon>
        <taxon>Tracheophyta</taxon>
        <taxon>Spermatophyta</taxon>
        <taxon>Magnoliopsida</taxon>
        <taxon>eudicotyledons</taxon>
        <taxon>Gunneridae</taxon>
        <taxon>Pentapetalae</taxon>
        <taxon>asterids</taxon>
        <taxon>campanulids</taxon>
        <taxon>Asterales</taxon>
        <taxon>Asteraceae</taxon>
        <taxon>Cichorioideae</taxon>
        <taxon>Cichorieae</taxon>
        <taxon>Lactucinae</taxon>
        <taxon>Lactuca</taxon>
    </lineage>
</organism>
<reference evidence="2" key="1">
    <citation type="submission" date="2023-04" db="EMBL/GenBank/DDBJ databases">
        <authorList>
            <person name="Vijverberg K."/>
            <person name="Xiong W."/>
            <person name="Schranz E."/>
        </authorList>
    </citation>
    <scope>NUCLEOTIDE SEQUENCE</scope>
</reference>
<proteinExistence type="predicted"/>
<keyword evidence="3" id="KW-1185">Reference proteome</keyword>
<protein>
    <submittedName>
        <fullName evidence="2">Uncharacterized protein</fullName>
    </submittedName>
</protein>
<evidence type="ECO:0000313" key="3">
    <source>
        <dbReference type="Proteomes" id="UP001177003"/>
    </source>
</evidence>
<accession>A0AA35Z0L6</accession>
<feature type="compositionally biased region" description="Basic and acidic residues" evidence="1">
    <location>
        <begin position="86"/>
        <end position="101"/>
    </location>
</feature>
<dbReference type="Proteomes" id="UP001177003">
    <property type="component" value="Chromosome 5"/>
</dbReference>
<feature type="region of interest" description="Disordered" evidence="1">
    <location>
        <begin position="76"/>
        <end position="101"/>
    </location>
</feature>
<feature type="compositionally biased region" description="Acidic residues" evidence="1">
    <location>
        <begin position="76"/>
        <end position="85"/>
    </location>
</feature>
<evidence type="ECO:0000313" key="2">
    <source>
        <dbReference type="EMBL" id="CAI9283746.1"/>
    </source>
</evidence>